<gene>
    <name evidence="1" type="ORF">UF66_1101</name>
</gene>
<reference evidence="1 2" key="1">
    <citation type="submission" date="2015-03" db="EMBL/GenBank/DDBJ databases">
        <title>Genome Assembly of Staphylococcus cohnii subsp. cohnii strain G22B2.</title>
        <authorList>
            <person name="Nair G."/>
            <person name="Kaur G."/>
            <person name="Khatri I."/>
            <person name="Singh N.K."/>
            <person name="Sathyabama S."/>
            <person name="Maurya S.K."/>
            <person name="Subramanian S."/>
            <person name="Agrewala J.N."/>
            <person name="Mayilraj S."/>
        </authorList>
    </citation>
    <scope>NUCLEOTIDE SEQUENCE [LARGE SCALE GENOMIC DNA]</scope>
    <source>
        <strain evidence="1 2">G22B2</strain>
    </source>
</reference>
<accession>A0A0M2NZ53</accession>
<dbReference type="Proteomes" id="UP000034455">
    <property type="component" value="Unassembled WGS sequence"/>
</dbReference>
<name>A0A0M2NZ53_STACC</name>
<comment type="caution">
    <text evidence="1">The sequence shown here is derived from an EMBL/GenBank/DDBJ whole genome shotgun (WGS) entry which is preliminary data.</text>
</comment>
<evidence type="ECO:0000313" key="1">
    <source>
        <dbReference type="EMBL" id="KKI63245.1"/>
    </source>
</evidence>
<organism evidence="1 2">
    <name type="scientific">Staphylococcus cohnii subsp. cohnii</name>
    <dbReference type="NCBI Taxonomy" id="74704"/>
    <lineage>
        <taxon>Bacteria</taxon>
        <taxon>Bacillati</taxon>
        <taxon>Bacillota</taxon>
        <taxon>Bacilli</taxon>
        <taxon>Bacillales</taxon>
        <taxon>Staphylococcaceae</taxon>
        <taxon>Staphylococcus</taxon>
        <taxon>Staphylococcus cohnii species complex</taxon>
    </lineage>
</organism>
<protein>
    <submittedName>
        <fullName evidence="1">Uncharacterized protein</fullName>
    </submittedName>
</protein>
<evidence type="ECO:0000313" key="2">
    <source>
        <dbReference type="Proteomes" id="UP000034455"/>
    </source>
</evidence>
<dbReference type="EMBL" id="LAKJ01000018">
    <property type="protein sequence ID" value="KKI63245.1"/>
    <property type="molecule type" value="Genomic_DNA"/>
</dbReference>
<proteinExistence type="predicted"/>
<dbReference type="AlphaFoldDB" id="A0A0M2NZ53"/>
<sequence>MANTIHGILNNLGSLIASLGVVRFSVSNVFGIDFLKIEPQHENASY</sequence>